<dbReference type="Pfam" id="PF09697">
    <property type="entry name" value="Porph_ging"/>
    <property type="match status" value="1"/>
</dbReference>
<protein>
    <recommendedName>
        <fullName evidence="4">GLPGLI family protein</fullName>
    </recommendedName>
</protein>
<sequence length="235" mass="26651">MKKVLRAFFPFAIVLFSSVAIYAQIRVEGLKNTPSEPVSWKVLDNAKYRIFYQMRYTPDSAAADVKYTGQTVLLVGGRYSEFLDYNKLRSDSIENAMAKSGVGSQDIMNRILPISRNIAFSPVVMRNYPTKGVYTFQQKVGLGGLYRYEDKGIKVQWNLEDGERTIEGYQCKKATCTHRGRSYVAWYAPALAMGDGPYVFGGLPGLILELYDTRDHYHFTMNGLQKVEGNDPLYL</sequence>
<dbReference type="STRING" id="1702214.AL399_03420"/>
<name>A0A0Q4B963_9BACT</name>
<organism evidence="2 3">
    <name type="scientific">Candidatus [Bacteroides] periocalifornicus</name>
    <dbReference type="NCBI Taxonomy" id="1702214"/>
    <lineage>
        <taxon>Bacteria</taxon>
        <taxon>Pseudomonadati</taxon>
        <taxon>Bacteroidota</taxon>
    </lineage>
</organism>
<evidence type="ECO:0000256" key="1">
    <source>
        <dbReference type="SAM" id="SignalP"/>
    </source>
</evidence>
<dbReference type="Proteomes" id="UP000054172">
    <property type="component" value="Unassembled WGS sequence"/>
</dbReference>
<dbReference type="EMBL" id="LIIK01000011">
    <property type="protein sequence ID" value="KQM09143.1"/>
    <property type="molecule type" value="Genomic_DNA"/>
</dbReference>
<dbReference type="AlphaFoldDB" id="A0A0Q4B963"/>
<feature type="chain" id="PRO_5006212556" description="GLPGLI family protein" evidence="1">
    <location>
        <begin position="23"/>
        <end position="235"/>
    </location>
</feature>
<evidence type="ECO:0000313" key="3">
    <source>
        <dbReference type="Proteomes" id="UP000054172"/>
    </source>
</evidence>
<keyword evidence="1" id="KW-0732">Signal</keyword>
<dbReference type="NCBIfam" id="TIGR01200">
    <property type="entry name" value="GLPGLI"/>
    <property type="match status" value="1"/>
</dbReference>
<evidence type="ECO:0000313" key="2">
    <source>
        <dbReference type="EMBL" id="KQM09143.1"/>
    </source>
</evidence>
<evidence type="ECO:0008006" key="4">
    <source>
        <dbReference type="Google" id="ProtNLM"/>
    </source>
</evidence>
<comment type="caution">
    <text evidence="2">The sequence shown here is derived from an EMBL/GenBank/DDBJ whole genome shotgun (WGS) entry which is preliminary data.</text>
</comment>
<reference evidence="2" key="1">
    <citation type="submission" date="2015-08" db="EMBL/GenBank/DDBJ databases">
        <title>Candidatus Bacteriodes Periocalifornicus.</title>
        <authorList>
            <person name="McLean J.S."/>
            <person name="Kelley S."/>
        </authorList>
    </citation>
    <scope>NUCLEOTIDE SEQUENCE [LARGE SCALE GENOMIC DNA]</scope>
    <source>
        <strain evidence="2">12B</strain>
    </source>
</reference>
<dbReference type="PATRIC" id="fig|1702214.3.peg.1198"/>
<proteinExistence type="predicted"/>
<gene>
    <name evidence="2" type="ORF">AL399_03420</name>
</gene>
<keyword evidence="3" id="KW-1185">Reference proteome</keyword>
<dbReference type="InterPro" id="IPR005901">
    <property type="entry name" value="GLPGLI"/>
</dbReference>
<accession>A0A0Q4B963</accession>
<feature type="signal peptide" evidence="1">
    <location>
        <begin position="1"/>
        <end position="22"/>
    </location>
</feature>